<name>A0A087HFF0_ARAAL</name>
<feature type="compositionally biased region" description="Basic and acidic residues" evidence="1">
    <location>
        <begin position="110"/>
        <end position="119"/>
    </location>
</feature>
<keyword evidence="3" id="KW-1185">Reference proteome</keyword>
<proteinExistence type="predicted"/>
<dbReference type="AlphaFoldDB" id="A0A087HFF0"/>
<sequence>MRLWSNTGKGTPHAYLLHSTPQMVFPEAQSFEATHREMVHYQASVREPTLFQWSRPLARLRDPPVSRLGRQAQVMLLCIVIKLFLTLQPHQLRPLFLTLTDHLFHGIEERHDIELPHQGEEEDDEDEEEEEEDSWKVTPQAARERFFRTIAQKSRWDSPITELVKHHFVDIAKLRLKGIKKLEEAINPKDGDDPKMLDIPSDNPPQVNLSIDAHNEPFLQCTETDSKGNPLELGQLKDMAKGKRKLTYQSSSYSCLEEIHDELKEVRDKLEENDVRCRECSQRCRASRSSIAGLKLQVHVCLHAKEESRFHRPPE</sequence>
<feature type="region of interest" description="Disordered" evidence="1">
    <location>
        <begin position="110"/>
        <end position="138"/>
    </location>
</feature>
<evidence type="ECO:0000313" key="2">
    <source>
        <dbReference type="EMBL" id="KFK40852.1"/>
    </source>
</evidence>
<reference evidence="3" key="1">
    <citation type="journal article" date="2015" name="Nat. Plants">
        <title>Genome expansion of Arabis alpina linked with retrotransposition and reduced symmetric DNA methylation.</title>
        <authorList>
            <person name="Willing E.M."/>
            <person name="Rawat V."/>
            <person name="Mandakova T."/>
            <person name="Maumus F."/>
            <person name="James G.V."/>
            <person name="Nordstroem K.J."/>
            <person name="Becker C."/>
            <person name="Warthmann N."/>
            <person name="Chica C."/>
            <person name="Szarzynska B."/>
            <person name="Zytnicki M."/>
            <person name="Albani M.C."/>
            <person name="Kiefer C."/>
            <person name="Bergonzi S."/>
            <person name="Castaings L."/>
            <person name="Mateos J.L."/>
            <person name="Berns M.C."/>
            <person name="Bujdoso N."/>
            <person name="Piofczyk T."/>
            <person name="de Lorenzo L."/>
            <person name="Barrero-Sicilia C."/>
            <person name="Mateos I."/>
            <person name="Piednoel M."/>
            <person name="Hagmann J."/>
            <person name="Chen-Min-Tao R."/>
            <person name="Iglesias-Fernandez R."/>
            <person name="Schuster S.C."/>
            <person name="Alonso-Blanco C."/>
            <person name="Roudier F."/>
            <person name="Carbonero P."/>
            <person name="Paz-Ares J."/>
            <person name="Davis S.J."/>
            <person name="Pecinka A."/>
            <person name="Quesneville H."/>
            <person name="Colot V."/>
            <person name="Lysak M.A."/>
            <person name="Weigel D."/>
            <person name="Coupland G."/>
            <person name="Schneeberger K."/>
        </authorList>
    </citation>
    <scope>NUCLEOTIDE SEQUENCE [LARGE SCALE GENOMIC DNA]</scope>
    <source>
        <strain evidence="3">cv. Pajares</strain>
    </source>
</reference>
<evidence type="ECO:0000313" key="3">
    <source>
        <dbReference type="Proteomes" id="UP000029120"/>
    </source>
</evidence>
<organism evidence="2 3">
    <name type="scientific">Arabis alpina</name>
    <name type="common">Alpine rock-cress</name>
    <dbReference type="NCBI Taxonomy" id="50452"/>
    <lineage>
        <taxon>Eukaryota</taxon>
        <taxon>Viridiplantae</taxon>
        <taxon>Streptophyta</taxon>
        <taxon>Embryophyta</taxon>
        <taxon>Tracheophyta</taxon>
        <taxon>Spermatophyta</taxon>
        <taxon>Magnoliopsida</taxon>
        <taxon>eudicotyledons</taxon>
        <taxon>Gunneridae</taxon>
        <taxon>Pentapetalae</taxon>
        <taxon>rosids</taxon>
        <taxon>malvids</taxon>
        <taxon>Brassicales</taxon>
        <taxon>Brassicaceae</taxon>
        <taxon>Arabideae</taxon>
        <taxon>Arabis</taxon>
    </lineage>
</organism>
<dbReference type="Proteomes" id="UP000029120">
    <property type="component" value="Chromosome 2"/>
</dbReference>
<dbReference type="Gramene" id="KFK40852">
    <property type="protein sequence ID" value="KFK40852"/>
    <property type="gene ID" value="AALP_AA2G049600"/>
</dbReference>
<feature type="compositionally biased region" description="Acidic residues" evidence="1">
    <location>
        <begin position="120"/>
        <end position="133"/>
    </location>
</feature>
<evidence type="ECO:0000256" key="1">
    <source>
        <dbReference type="SAM" id="MobiDB-lite"/>
    </source>
</evidence>
<gene>
    <name evidence="2" type="ordered locus">AALP_Aa2g049600</name>
</gene>
<dbReference type="EMBL" id="CM002870">
    <property type="protein sequence ID" value="KFK40852.1"/>
    <property type="molecule type" value="Genomic_DNA"/>
</dbReference>
<protein>
    <submittedName>
        <fullName evidence="2">Uncharacterized protein</fullName>
    </submittedName>
</protein>
<accession>A0A087HFF0</accession>